<sequence>MTLSELTTIEYACQTNICENKKGWQSADSREESEAMESPSKFISGGRNPGQIPERAPSYISSFSQKSPRSISLAPAGLLCSKRGCKPGQRKSLRLTGSHGITGTEDIYASSARPDPDPDSGAASTAHSPSHVTSDRF</sequence>
<evidence type="ECO:0000256" key="1">
    <source>
        <dbReference type="SAM" id="MobiDB-lite"/>
    </source>
</evidence>
<keyword evidence="3" id="KW-1185">Reference proteome</keyword>
<dbReference type="Proteomes" id="UP000826195">
    <property type="component" value="Unassembled WGS sequence"/>
</dbReference>
<dbReference type="EMBL" id="JAHXZJ010001864">
    <property type="protein sequence ID" value="KAH0548989.1"/>
    <property type="molecule type" value="Genomic_DNA"/>
</dbReference>
<name>A0AAV7HUW1_COTGL</name>
<feature type="compositionally biased region" description="Polar residues" evidence="1">
    <location>
        <begin position="122"/>
        <end position="137"/>
    </location>
</feature>
<evidence type="ECO:0000313" key="3">
    <source>
        <dbReference type="Proteomes" id="UP000826195"/>
    </source>
</evidence>
<dbReference type="AlphaFoldDB" id="A0AAV7HUW1"/>
<feature type="region of interest" description="Disordered" evidence="1">
    <location>
        <begin position="22"/>
        <end position="68"/>
    </location>
</feature>
<feature type="region of interest" description="Disordered" evidence="1">
    <location>
        <begin position="86"/>
        <end position="137"/>
    </location>
</feature>
<gene>
    <name evidence="2" type="ORF">KQX54_004974</name>
</gene>
<protein>
    <submittedName>
        <fullName evidence="2">Uncharacterized protein</fullName>
    </submittedName>
</protein>
<organism evidence="2 3">
    <name type="scientific">Cotesia glomerata</name>
    <name type="common">Lepidopteran parasitic wasp</name>
    <name type="synonym">Apanteles glomeratus</name>
    <dbReference type="NCBI Taxonomy" id="32391"/>
    <lineage>
        <taxon>Eukaryota</taxon>
        <taxon>Metazoa</taxon>
        <taxon>Ecdysozoa</taxon>
        <taxon>Arthropoda</taxon>
        <taxon>Hexapoda</taxon>
        <taxon>Insecta</taxon>
        <taxon>Pterygota</taxon>
        <taxon>Neoptera</taxon>
        <taxon>Endopterygota</taxon>
        <taxon>Hymenoptera</taxon>
        <taxon>Apocrita</taxon>
        <taxon>Ichneumonoidea</taxon>
        <taxon>Braconidae</taxon>
        <taxon>Microgastrinae</taxon>
        <taxon>Cotesia</taxon>
    </lineage>
</organism>
<comment type="caution">
    <text evidence="2">The sequence shown here is derived from an EMBL/GenBank/DDBJ whole genome shotgun (WGS) entry which is preliminary data.</text>
</comment>
<proteinExistence type="predicted"/>
<accession>A0AAV7HUW1</accession>
<reference evidence="2 3" key="1">
    <citation type="journal article" date="2021" name="J. Hered.">
        <title>A chromosome-level genome assembly of the parasitoid wasp, Cotesia glomerata (Hymenoptera: Braconidae).</title>
        <authorList>
            <person name="Pinto B.J."/>
            <person name="Weis J.J."/>
            <person name="Gamble T."/>
            <person name="Ode P.J."/>
            <person name="Paul R."/>
            <person name="Zaspel J.M."/>
        </authorList>
    </citation>
    <scope>NUCLEOTIDE SEQUENCE [LARGE SCALE GENOMIC DNA]</scope>
    <source>
        <strain evidence="2">CgM1</strain>
    </source>
</reference>
<feature type="compositionally biased region" description="Polar residues" evidence="1">
    <location>
        <begin position="59"/>
        <end position="68"/>
    </location>
</feature>
<evidence type="ECO:0000313" key="2">
    <source>
        <dbReference type="EMBL" id="KAH0548989.1"/>
    </source>
</evidence>